<evidence type="ECO:0000313" key="2">
    <source>
        <dbReference type="EMBL" id="CAD6492348.1"/>
    </source>
</evidence>
<dbReference type="NCBIfam" id="TIGR01550">
    <property type="entry name" value="DOC_P1"/>
    <property type="match status" value="1"/>
</dbReference>
<protein>
    <recommendedName>
        <fullName evidence="1">Fido domain-containing protein</fullName>
    </recommendedName>
</protein>
<reference evidence="2" key="1">
    <citation type="submission" date="2020-10" db="EMBL/GenBank/DDBJ databases">
        <authorList>
            <person name="Hahn C.J."/>
            <person name="Laso-Perez R."/>
            <person name="Vulcano F."/>
            <person name="Vaziourakis K.-M."/>
            <person name="Stokke R."/>
            <person name="Steen I.H."/>
            <person name="Teske A."/>
            <person name="Boetius A."/>
            <person name="Liebeke M."/>
            <person name="Amann R."/>
            <person name="Knittel K."/>
        </authorList>
    </citation>
    <scope>NUCLEOTIDE SEQUENCE</scope>
    <source>
        <strain evidence="2">Gfbio:e3339647-f889-4370-9287-4fb5cb688e4c:AG392O15_GoMArc1</strain>
    </source>
</reference>
<dbReference type="InterPro" id="IPR003812">
    <property type="entry name" value="Fido"/>
</dbReference>
<proteinExistence type="predicted"/>
<comment type="caution">
    <text evidence="2">The sequence shown here is derived from an EMBL/GenBank/DDBJ whole genome shotgun (WGS) entry which is preliminary data.</text>
</comment>
<dbReference type="GO" id="GO:0016301">
    <property type="term" value="F:kinase activity"/>
    <property type="evidence" value="ECO:0007669"/>
    <property type="project" value="InterPro"/>
</dbReference>
<dbReference type="Gene3D" id="1.20.120.1870">
    <property type="entry name" value="Fic/DOC protein, Fido domain"/>
    <property type="match status" value="1"/>
</dbReference>
<dbReference type="Proteomes" id="UP000610373">
    <property type="component" value="Unassembled WGS sequence"/>
</dbReference>
<name>A0A811T947_9EURY</name>
<dbReference type="AlphaFoldDB" id="A0A811T947"/>
<accession>A0A811T947</accession>
<dbReference type="SUPFAM" id="SSF140931">
    <property type="entry name" value="Fic-like"/>
    <property type="match status" value="1"/>
</dbReference>
<dbReference type="EMBL" id="CAJHIO010000011">
    <property type="protein sequence ID" value="CAD6492348.1"/>
    <property type="molecule type" value="Genomic_DNA"/>
</dbReference>
<feature type="domain" description="Fido" evidence="1">
    <location>
        <begin position="6"/>
        <end position="135"/>
    </location>
</feature>
<dbReference type="InterPro" id="IPR053737">
    <property type="entry name" value="Type_II_TA_Toxin"/>
</dbReference>
<sequence>MNYKYLTKENIIRLHKRIVETTGGEKGMLNEGILSFVLDLIRTEKLYSENIGDLFARAGILLRGIISGHPFVDGNKRAGFEATDVFLRMNGYYLEANADCSTIGTSISGRHIQCKPGVSCSSRCSAEAYRTKSNI</sequence>
<dbReference type="PANTHER" id="PTHR39426">
    <property type="entry name" value="HOMOLOGY TO DEATH-ON-CURING PROTEIN OF PHAGE P1"/>
    <property type="match status" value="1"/>
</dbReference>
<gene>
    <name evidence="2" type="ORF">CHKLHMKO_00261</name>
</gene>
<evidence type="ECO:0000313" key="3">
    <source>
        <dbReference type="Proteomes" id="UP000610373"/>
    </source>
</evidence>
<dbReference type="PROSITE" id="PS51459">
    <property type="entry name" value="FIDO"/>
    <property type="match status" value="1"/>
</dbReference>
<dbReference type="Pfam" id="PF02661">
    <property type="entry name" value="Fic"/>
    <property type="match status" value="1"/>
</dbReference>
<evidence type="ECO:0000259" key="1">
    <source>
        <dbReference type="PROSITE" id="PS51459"/>
    </source>
</evidence>
<organism evidence="2 3">
    <name type="scientific">Candidatus Argoarchaeum ethanivorans</name>
    <dbReference type="NCBI Taxonomy" id="2608793"/>
    <lineage>
        <taxon>Archaea</taxon>
        <taxon>Methanobacteriati</taxon>
        <taxon>Methanobacteriota</taxon>
        <taxon>Stenosarchaea group</taxon>
        <taxon>Methanomicrobia</taxon>
        <taxon>Methanosarcinales</taxon>
        <taxon>Methanosarcinales incertae sedis</taxon>
        <taxon>GOM Arc I cluster</taxon>
        <taxon>Candidatus Argoarchaeum</taxon>
    </lineage>
</organism>
<dbReference type="InterPro" id="IPR006440">
    <property type="entry name" value="Doc"/>
</dbReference>
<dbReference type="InterPro" id="IPR036597">
    <property type="entry name" value="Fido-like_dom_sf"/>
</dbReference>
<dbReference type="PANTHER" id="PTHR39426:SF1">
    <property type="entry name" value="HOMOLOGY TO DEATH-ON-CURING PROTEIN OF PHAGE P1"/>
    <property type="match status" value="1"/>
</dbReference>